<dbReference type="EMBL" id="JABFTP020000001">
    <property type="protein sequence ID" value="KAL3267179.1"/>
    <property type="molecule type" value="Genomic_DNA"/>
</dbReference>
<feature type="non-terminal residue" evidence="2">
    <location>
        <position position="51"/>
    </location>
</feature>
<organism evidence="2 3">
    <name type="scientific">Cryptolaemus montrouzieri</name>
    <dbReference type="NCBI Taxonomy" id="559131"/>
    <lineage>
        <taxon>Eukaryota</taxon>
        <taxon>Metazoa</taxon>
        <taxon>Ecdysozoa</taxon>
        <taxon>Arthropoda</taxon>
        <taxon>Hexapoda</taxon>
        <taxon>Insecta</taxon>
        <taxon>Pterygota</taxon>
        <taxon>Neoptera</taxon>
        <taxon>Endopterygota</taxon>
        <taxon>Coleoptera</taxon>
        <taxon>Polyphaga</taxon>
        <taxon>Cucujiformia</taxon>
        <taxon>Coccinelloidea</taxon>
        <taxon>Coccinellidae</taxon>
        <taxon>Scymninae</taxon>
        <taxon>Scymnini</taxon>
        <taxon>Cryptolaemus</taxon>
    </lineage>
</organism>
<accession>A0ABD2MLI8</accession>
<feature type="region of interest" description="Disordered" evidence="1">
    <location>
        <begin position="1"/>
        <end position="51"/>
    </location>
</feature>
<evidence type="ECO:0000256" key="1">
    <source>
        <dbReference type="SAM" id="MobiDB-lite"/>
    </source>
</evidence>
<name>A0ABD2MLI8_9CUCU</name>
<reference evidence="2 3" key="1">
    <citation type="journal article" date="2021" name="BMC Biol.">
        <title>Horizontally acquired antibacterial genes associated with adaptive radiation of ladybird beetles.</title>
        <authorList>
            <person name="Li H.S."/>
            <person name="Tang X.F."/>
            <person name="Huang Y.H."/>
            <person name="Xu Z.Y."/>
            <person name="Chen M.L."/>
            <person name="Du X.Y."/>
            <person name="Qiu B.Y."/>
            <person name="Chen P.T."/>
            <person name="Zhang W."/>
            <person name="Slipinski A."/>
            <person name="Escalona H.E."/>
            <person name="Waterhouse R.M."/>
            <person name="Zwick A."/>
            <person name="Pang H."/>
        </authorList>
    </citation>
    <scope>NUCLEOTIDE SEQUENCE [LARGE SCALE GENOMIC DNA]</scope>
    <source>
        <strain evidence="2">SYSU2018</strain>
    </source>
</reference>
<dbReference type="AlphaFoldDB" id="A0ABD2MLI8"/>
<evidence type="ECO:0000313" key="2">
    <source>
        <dbReference type="EMBL" id="KAL3267179.1"/>
    </source>
</evidence>
<keyword evidence="3" id="KW-1185">Reference proteome</keyword>
<comment type="caution">
    <text evidence="2">The sequence shown here is derived from an EMBL/GenBank/DDBJ whole genome shotgun (WGS) entry which is preliminary data.</text>
</comment>
<feature type="compositionally biased region" description="Polar residues" evidence="1">
    <location>
        <begin position="33"/>
        <end position="51"/>
    </location>
</feature>
<evidence type="ECO:0000313" key="3">
    <source>
        <dbReference type="Proteomes" id="UP001516400"/>
    </source>
</evidence>
<proteinExistence type="predicted"/>
<sequence>GDSPPEPAPPEIPPRGPSLHNSTLRRRTEYSLPVTSSNPSNQETSQFITQG</sequence>
<feature type="non-terminal residue" evidence="2">
    <location>
        <position position="1"/>
    </location>
</feature>
<protein>
    <recommendedName>
        <fullName evidence="4">Engrailed</fullName>
    </recommendedName>
</protein>
<gene>
    <name evidence="2" type="ORF">HHI36_011316</name>
</gene>
<evidence type="ECO:0008006" key="4">
    <source>
        <dbReference type="Google" id="ProtNLM"/>
    </source>
</evidence>
<feature type="compositionally biased region" description="Pro residues" evidence="1">
    <location>
        <begin position="1"/>
        <end position="16"/>
    </location>
</feature>
<dbReference type="Proteomes" id="UP001516400">
    <property type="component" value="Unassembled WGS sequence"/>
</dbReference>